<sequence>MLRVDLKALLQISQATPGAFRMHKRVQLTGNVSYMVCFEVLDGQMTIKQARRVKLTRSAPRTQRQQKVLPIAEPTAVVSVPQTLPIKQDDSTQTLELDRSNANVDTQDLRFHISRYQQTPIRHYASTGSQTKQLHLVVCATQIEVSMKTKCTQIQQEPKIIAEVNTQTEALLPCRNSCTQTTFEEDETALMSPHLELLHLLLRTSSGQGQLLMRSVEAINQLVEFKALELQRERLDDDEDTSEVKQLYSKSPRLRCAKIRGRPKPGHQREQTKTDREQLEPQPTACKWTQTEQLKMKVAGNIVTTTKQRDRDKGFLWLRRSN</sequence>
<feature type="region of interest" description="Disordered" evidence="1">
    <location>
        <begin position="258"/>
        <end position="282"/>
    </location>
</feature>
<organism evidence="2 3">
    <name type="scientific">Drosophila rubida</name>
    <dbReference type="NCBI Taxonomy" id="30044"/>
    <lineage>
        <taxon>Eukaryota</taxon>
        <taxon>Metazoa</taxon>
        <taxon>Ecdysozoa</taxon>
        <taxon>Arthropoda</taxon>
        <taxon>Hexapoda</taxon>
        <taxon>Insecta</taxon>
        <taxon>Pterygota</taxon>
        <taxon>Neoptera</taxon>
        <taxon>Endopterygota</taxon>
        <taxon>Diptera</taxon>
        <taxon>Brachycera</taxon>
        <taxon>Muscomorpha</taxon>
        <taxon>Ephydroidea</taxon>
        <taxon>Drosophilidae</taxon>
        <taxon>Drosophila</taxon>
    </lineage>
</organism>
<accession>A0AAD4JTD1</accession>
<gene>
    <name evidence="2" type="ORF">KR093_005326</name>
</gene>
<reference evidence="2" key="1">
    <citation type="journal article" date="2021" name="Mol. Ecol. Resour.">
        <title>Phylogenomic analyses of the genus Drosophila reveals genomic signals of climate adaptation.</title>
        <authorList>
            <person name="Li F."/>
            <person name="Rane R.V."/>
            <person name="Luria V."/>
            <person name="Xiong Z."/>
            <person name="Chen J."/>
            <person name="Li Z."/>
            <person name="Catullo R.A."/>
            <person name="Griffin P.C."/>
            <person name="Schiffer M."/>
            <person name="Pearce S."/>
            <person name="Lee S.F."/>
            <person name="McElroy K."/>
            <person name="Stocker A."/>
            <person name="Shirriffs J."/>
            <person name="Cockerell F."/>
            <person name="Coppin C."/>
            <person name="Sgro C.M."/>
            <person name="Karger A."/>
            <person name="Cain J.W."/>
            <person name="Weber J.A."/>
            <person name="Santpere G."/>
            <person name="Kirschner M.W."/>
            <person name="Hoffmann A.A."/>
            <person name="Oakeshott J.G."/>
            <person name="Zhang G."/>
        </authorList>
    </citation>
    <scope>NUCLEOTIDE SEQUENCE</scope>
    <source>
        <strain evidence="2">BGI-SZ-2011g</strain>
    </source>
</reference>
<comment type="caution">
    <text evidence="2">The sequence shown here is derived from an EMBL/GenBank/DDBJ whole genome shotgun (WGS) entry which is preliminary data.</text>
</comment>
<evidence type="ECO:0000313" key="3">
    <source>
        <dbReference type="Proteomes" id="UP001200034"/>
    </source>
</evidence>
<evidence type="ECO:0000256" key="1">
    <source>
        <dbReference type="SAM" id="MobiDB-lite"/>
    </source>
</evidence>
<name>A0AAD4JTD1_9MUSC</name>
<feature type="compositionally biased region" description="Basic and acidic residues" evidence="1">
    <location>
        <begin position="267"/>
        <end position="279"/>
    </location>
</feature>
<keyword evidence="3" id="KW-1185">Reference proteome</keyword>
<protein>
    <submittedName>
        <fullName evidence="2">Uncharacterized protein</fullName>
    </submittedName>
</protein>
<dbReference type="EMBL" id="JAJJHW010003409">
    <property type="protein sequence ID" value="KAH8359249.1"/>
    <property type="molecule type" value="Genomic_DNA"/>
</dbReference>
<evidence type="ECO:0000313" key="2">
    <source>
        <dbReference type="EMBL" id="KAH8359249.1"/>
    </source>
</evidence>
<proteinExistence type="predicted"/>
<dbReference type="AlphaFoldDB" id="A0AAD4JTD1"/>
<dbReference type="Proteomes" id="UP001200034">
    <property type="component" value="Unassembled WGS sequence"/>
</dbReference>